<dbReference type="GO" id="GO:0005815">
    <property type="term" value="C:microtubule organizing center"/>
    <property type="evidence" value="ECO:0007669"/>
    <property type="project" value="TreeGrafter"/>
</dbReference>
<dbReference type="Proteomes" id="UP000078046">
    <property type="component" value="Unassembled WGS sequence"/>
</dbReference>
<evidence type="ECO:0000256" key="3">
    <source>
        <dbReference type="ARBA" id="ARBA00023069"/>
    </source>
</evidence>
<dbReference type="GO" id="GO:0005929">
    <property type="term" value="C:cilium"/>
    <property type="evidence" value="ECO:0007669"/>
    <property type="project" value="UniProtKB-SubCell"/>
</dbReference>
<proteinExistence type="inferred from homology"/>
<keyword evidence="4" id="KW-0966">Cell projection</keyword>
<gene>
    <name evidence="5" type="ORF">A3Q56_01541</name>
</gene>
<evidence type="ECO:0000256" key="1">
    <source>
        <dbReference type="ARBA" id="ARBA00004138"/>
    </source>
</evidence>
<evidence type="ECO:0000313" key="6">
    <source>
        <dbReference type="Proteomes" id="UP000078046"/>
    </source>
</evidence>
<dbReference type="GO" id="GO:1905515">
    <property type="term" value="P:non-motile cilium assembly"/>
    <property type="evidence" value="ECO:0007669"/>
    <property type="project" value="TreeGrafter"/>
</dbReference>
<dbReference type="PANTHER" id="PTHR16011">
    <property type="entry name" value="IFT57/HIPPI"/>
    <property type="match status" value="1"/>
</dbReference>
<protein>
    <submittedName>
        <fullName evidence="5">Intraflagellar transport protein 57</fullName>
    </submittedName>
</protein>
<evidence type="ECO:0000313" key="5">
    <source>
        <dbReference type="EMBL" id="OAF70694.1"/>
    </source>
</evidence>
<dbReference type="Pfam" id="PF10498">
    <property type="entry name" value="IFT57"/>
    <property type="match status" value="1"/>
</dbReference>
<comment type="subcellular location">
    <subcellularLocation>
        <location evidence="1">Cell projection</location>
        <location evidence="1">Cilium</location>
    </subcellularLocation>
</comment>
<keyword evidence="5" id="KW-0282">Flagellum</keyword>
<dbReference type="PANTHER" id="PTHR16011:SF0">
    <property type="entry name" value="INTRAFLAGELLAR TRANSPORT PROTEIN 57 HOMOLOG"/>
    <property type="match status" value="1"/>
</dbReference>
<sequence length="405" mass="46714">MSQPLNSPGEDYRKFVTMNDIFNKLKVLQVDELFLKVYGLKPFDRHYFALNLNPGEQFYIFVSLSYWILKMCGKVTEIPQESDDPNATISEMLNHLKDMNYIPEFAPSKLKKGYGDEVIWVIDRLTDEALRHNQILLKQPLYPEETLGNDVIIMEKSQNMSISTLEQRNSEENEFSSSENGSGLAVEEMNSYDSSKKQKVGFKEIGNDNISQDSGEKNETNASHWKLEVERLIPQLKLKKTATQNWKYQHSSVNLESDMDQIKDMTKILHKVKSEINVQLDKTNSREKHMNLQLEGIIKDFKKIKDTMQRKNIIHEDTKKILTTKKKYLLKISDELEAIKKEMEERGSSMTDGAPLSRIKQSIKSLKAEIINLNIQSGVLSHIVLQARINDKANTSDVKTSYKPF</sequence>
<dbReference type="GO" id="GO:0030992">
    <property type="term" value="C:intraciliary transport particle B"/>
    <property type="evidence" value="ECO:0007669"/>
    <property type="project" value="TreeGrafter"/>
</dbReference>
<dbReference type="GO" id="GO:0042073">
    <property type="term" value="P:intraciliary transport"/>
    <property type="evidence" value="ECO:0007669"/>
    <property type="project" value="TreeGrafter"/>
</dbReference>
<name>A0A177BB81_9BILA</name>
<comment type="caution">
    <text evidence="5">The sequence shown here is derived from an EMBL/GenBank/DDBJ whole genome shotgun (WGS) entry which is preliminary data.</text>
</comment>
<dbReference type="OrthoDB" id="423881at2759"/>
<dbReference type="EMBL" id="LWCA01000121">
    <property type="protein sequence ID" value="OAF70694.1"/>
    <property type="molecule type" value="Genomic_DNA"/>
</dbReference>
<reference evidence="5 6" key="1">
    <citation type="submission" date="2016-04" db="EMBL/GenBank/DDBJ databases">
        <title>The genome of Intoshia linei affirms orthonectids as highly simplified spiralians.</title>
        <authorList>
            <person name="Mikhailov K.V."/>
            <person name="Slusarev G.S."/>
            <person name="Nikitin M.A."/>
            <person name="Logacheva M.D."/>
            <person name="Penin A."/>
            <person name="Aleoshin V."/>
            <person name="Panchin Y.V."/>
        </authorList>
    </citation>
    <scope>NUCLEOTIDE SEQUENCE [LARGE SCALE GENOMIC DNA]</scope>
    <source>
        <strain evidence="5">Intl2013</strain>
        <tissue evidence="5">Whole animal</tissue>
    </source>
</reference>
<evidence type="ECO:0000256" key="4">
    <source>
        <dbReference type="ARBA" id="ARBA00023273"/>
    </source>
</evidence>
<keyword evidence="3" id="KW-0969">Cilium</keyword>
<dbReference type="AlphaFoldDB" id="A0A177BB81"/>
<dbReference type="GO" id="GO:0005794">
    <property type="term" value="C:Golgi apparatus"/>
    <property type="evidence" value="ECO:0007669"/>
    <property type="project" value="TreeGrafter"/>
</dbReference>
<dbReference type="InterPro" id="IPR019530">
    <property type="entry name" value="Intra-flagellar_transport_57"/>
</dbReference>
<organism evidence="5 6">
    <name type="scientific">Intoshia linei</name>
    <dbReference type="NCBI Taxonomy" id="1819745"/>
    <lineage>
        <taxon>Eukaryota</taxon>
        <taxon>Metazoa</taxon>
        <taxon>Spiralia</taxon>
        <taxon>Lophotrochozoa</taxon>
        <taxon>Mesozoa</taxon>
        <taxon>Orthonectida</taxon>
        <taxon>Rhopaluridae</taxon>
        <taxon>Intoshia</taxon>
    </lineage>
</organism>
<accession>A0A177BB81</accession>
<keyword evidence="6" id="KW-1185">Reference proteome</keyword>
<comment type="similarity">
    <text evidence="2">Belongs to the IFT57 family.</text>
</comment>
<evidence type="ECO:0000256" key="2">
    <source>
        <dbReference type="ARBA" id="ARBA00009415"/>
    </source>
</evidence>